<organism evidence="1 2">
    <name type="scientific">Listeria monocytogenes serotype 1/2b</name>
    <dbReference type="NCBI Taxonomy" id="2291966"/>
    <lineage>
        <taxon>Bacteria</taxon>
        <taxon>Bacillati</taxon>
        <taxon>Bacillota</taxon>
        <taxon>Bacilli</taxon>
        <taxon>Bacillales</taxon>
        <taxon>Listeriaceae</taxon>
        <taxon>Listeria</taxon>
    </lineage>
</organism>
<dbReference type="Proteomes" id="UP000330099">
    <property type="component" value="Unassembled WGS sequence"/>
</dbReference>
<gene>
    <name evidence="1" type="ORF">E3077_15865</name>
</gene>
<protein>
    <submittedName>
        <fullName evidence="1">Uncharacterized protein</fullName>
    </submittedName>
</protein>
<dbReference type="AlphaFoldDB" id="A0A823FNQ2"/>
<comment type="caution">
    <text evidence="1">The sequence shown here is derived from an EMBL/GenBank/DDBJ whole genome shotgun (WGS) entry which is preliminary data.</text>
</comment>
<reference evidence="1 2" key="1">
    <citation type="submission" date="2019-03" db="EMBL/GenBank/DDBJ databases">
        <authorList>
            <consortium name="GenomeTrakr: Next Generation Sequencing Network for Food Pathogen Tracability"/>
        </authorList>
    </citation>
    <scope>NUCLEOTIDE SEQUENCE [LARGE SCALE GENOMIC DNA]</scope>
    <source>
        <strain evidence="1 2">LS1392</strain>
    </source>
</reference>
<accession>A0A823FNQ2</accession>
<evidence type="ECO:0000313" key="2">
    <source>
        <dbReference type="Proteomes" id="UP000330099"/>
    </source>
</evidence>
<proteinExistence type="predicted"/>
<sequence length="157" mass="18537">MTFLNTLKLNLENEKKRMLSDAFMKKQEGIIVNYIVTCSKDSAIGISKKAIDILLIINENTFPEWPNVDRWLSILPKYFTDSFSKSKILHSEDWLFEEWLYWFEPENRFWFLGELDPVDNEHLKISIVVQEHPFPVESLEVLLMKLGTSELHEIGME</sequence>
<dbReference type="EMBL" id="AAASZE010000018">
    <property type="protein sequence ID" value="EAE6014971.1"/>
    <property type="molecule type" value="Genomic_DNA"/>
</dbReference>
<evidence type="ECO:0000313" key="1">
    <source>
        <dbReference type="EMBL" id="EAE6014971.1"/>
    </source>
</evidence>
<name>A0A823FNQ2_LISMN</name>